<dbReference type="Pfam" id="PF03258">
    <property type="entry name" value="Baculo_FP"/>
    <property type="match status" value="1"/>
</dbReference>
<proteinExistence type="predicted"/>
<evidence type="ECO:0000313" key="3">
    <source>
        <dbReference type="EMBL" id="CAG5022978.1"/>
    </source>
</evidence>
<evidence type="ECO:0000313" key="4">
    <source>
        <dbReference type="Proteomes" id="UP000691718"/>
    </source>
</evidence>
<name>A0A8S3XFX5_PARAO</name>
<protein>
    <submittedName>
        <fullName evidence="3">(apollo) hypothetical protein</fullName>
    </submittedName>
</protein>
<evidence type="ECO:0000259" key="2">
    <source>
        <dbReference type="Pfam" id="PF03258"/>
    </source>
</evidence>
<gene>
    <name evidence="3" type="ORF">PAPOLLO_LOCUS17840</name>
</gene>
<feature type="coiled-coil region" evidence="1">
    <location>
        <begin position="24"/>
        <end position="72"/>
    </location>
</feature>
<sequence length="161" mass="18458">MFKKEFDDFKREFEISLNFLGEQISNMEECVKSQELKIKALENKNTELLNKNKNLELRVSCVEIQMQKMEQKALSHSLEISGLPEVALQKPQDTIKSVANKLKVEFEAVNSTRSMPIRKDHPCSLLVELKTTESREQWISAAKQVTPTVGDIVPNALHEMK</sequence>
<comment type="caution">
    <text evidence="3">The sequence shown here is derived from an EMBL/GenBank/DDBJ whole genome shotgun (WGS) entry which is preliminary data.</text>
</comment>
<keyword evidence="4" id="KW-1185">Reference proteome</keyword>
<reference evidence="3" key="1">
    <citation type="submission" date="2021-04" db="EMBL/GenBank/DDBJ databases">
        <authorList>
            <person name="Tunstrom K."/>
        </authorList>
    </citation>
    <scope>NUCLEOTIDE SEQUENCE</scope>
</reference>
<accession>A0A8S3XFX5</accession>
<dbReference type="OrthoDB" id="6676313at2759"/>
<dbReference type="AlphaFoldDB" id="A0A8S3XFX5"/>
<dbReference type="InterPro" id="IPR004941">
    <property type="entry name" value="FP_N"/>
</dbReference>
<evidence type="ECO:0000256" key="1">
    <source>
        <dbReference type="SAM" id="Coils"/>
    </source>
</evidence>
<dbReference type="Proteomes" id="UP000691718">
    <property type="component" value="Unassembled WGS sequence"/>
</dbReference>
<keyword evidence="1" id="KW-0175">Coiled coil</keyword>
<feature type="domain" description="FP protein N-terminal" evidence="2">
    <location>
        <begin position="76"/>
        <end position="156"/>
    </location>
</feature>
<organism evidence="3 4">
    <name type="scientific">Parnassius apollo</name>
    <name type="common">Apollo butterfly</name>
    <name type="synonym">Papilio apollo</name>
    <dbReference type="NCBI Taxonomy" id="110799"/>
    <lineage>
        <taxon>Eukaryota</taxon>
        <taxon>Metazoa</taxon>
        <taxon>Ecdysozoa</taxon>
        <taxon>Arthropoda</taxon>
        <taxon>Hexapoda</taxon>
        <taxon>Insecta</taxon>
        <taxon>Pterygota</taxon>
        <taxon>Neoptera</taxon>
        <taxon>Endopterygota</taxon>
        <taxon>Lepidoptera</taxon>
        <taxon>Glossata</taxon>
        <taxon>Ditrysia</taxon>
        <taxon>Papilionoidea</taxon>
        <taxon>Papilionidae</taxon>
        <taxon>Parnassiinae</taxon>
        <taxon>Parnassini</taxon>
        <taxon>Parnassius</taxon>
        <taxon>Parnassius</taxon>
    </lineage>
</organism>
<dbReference type="EMBL" id="CAJQZP010001150">
    <property type="protein sequence ID" value="CAG5022978.1"/>
    <property type="molecule type" value="Genomic_DNA"/>
</dbReference>